<evidence type="ECO:0000256" key="1">
    <source>
        <dbReference type="SAM" id="MobiDB-lite"/>
    </source>
</evidence>
<dbReference type="RefSeq" id="WP_379954495.1">
    <property type="nucleotide sequence ID" value="NZ_JAUYVI010000002.1"/>
</dbReference>
<organism evidence="2 3">
    <name type="scientific">Dongia sedimenti</name>
    <dbReference type="NCBI Taxonomy" id="3064282"/>
    <lineage>
        <taxon>Bacteria</taxon>
        <taxon>Pseudomonadati</taxon>
        <taxon>Pseudomonadota</taxon>
        <taxon>Alphaproteobacteria</taxon>
        <taxon>Rhodospirillales</taxon>
        <taxon>Dongiaceae</taxon>
        <taxon>Dongia</taxon>
    </lineage>
</organism>
<accession>A0ABU0YH90</accession>
<feature type="compositionally biased region" description="Basic and acidic residues" evidence="1">
    <location>
        <begin position="9"/>
        <end position="27"/>
    </location>
</feature>
<reference evidence="3" key="1">
    <citation type="submission" date="2023-08" db="EMBL/GenBank/DDBJ databases">
        <title>Rhodospirillaceae gen. nov., a novel taxon isolated from the Yangtze River Yuezi River estuary sludge.</title>
        <authorList>
            <person name="Ruan L."/>
        </authorList>
    </citation>
    <scope>NUCLEOTIDE SEQUENCE [LARGE SCALE GENOMIC DNA]</scope>
    <source>
        <strain evidence="3">R-7</strain>
    </source>
</reference>
<dbReference type="EMBL" id="JAUYVI010000002">
    <property type="protein sequence ID" value="MDQ7247089.1"/>
    <property type="molecule type" value="Genomic_DNA"/>
</dbReference>
<sequence>MAQGFSDRSFPERYERDARVTSEERAAGDAAYPDLAAILRYWNTKRGDRFAPPRSAIDPSEFTEALPRVKLVDVLRAPDGTLDFRFRLAGTWIGNILGTELTHLRPLDLQPPQFGAMVQEHYAQCVNERRPLLHKVEIDSVRRIHSYARLLLPLSSDGEQVDMLMTVDSQA</sequence>
<gene>
    <name evidence="2" type="ORF">Q8A70_05410</name>
</gene>
<dbReference type="Proteomes" id="UP001230156">
    <property type="component" value="Unassembled WGS sequence"/>
</dbReference>
<protein>
    <submittedName>
        <fullName evidence="2">PAS domain-containing protein</fullName>
    </submittedName>
</protein>
<dbReference type="InterPro" id="IPR009922">
    <property type="entry name" value="DUF1457"/>
</dbReference>
<proteinExistence type="predicted"/>
<feature type="region of interest" description="Disordered" evidence="1">
    <location>
        <begin position="1"/>
        <end position="27"/>
    </location>
</feature>
<name>A0ABU0YH90_9PROT</name>
<evidence type="ECO:0000313" key="2">
    <source>
        <dbReference type="EMBL" id="MDQ7247089.1"/>
    </source>
</evidence>
<evidence type="ECO:0000313" key="3">
    <source>
        <dbReference type="Proteomes" id="UP001230156"/>
    </source>
</evidence>
<comment type="caution">
    <text evidence="2">The sequence shown here is derived from an EMBL/GenBank/DDBJ whole genome shotgun (WGS) entry which is preliminary data.</text>
</comment>
<dbReference type="Pfam" id="PF07310">
    <property type="entry name" value="PAS_5"/>
    <property type="match status" value="1"/>
</dbReference>
<keyword evidence="3" id="KW-1185">Reference proteome</keyword>